<reference evidence="1" key="1">
    <citation type="submission" date="2018-05" db="EMBL/GenBank/DDBJ databases">
        <authorList>
            <person name="Lanie J.A."/>
            <person name="Ng W.-L."/>
            <person name="Kazmierczak K.M."/>
            <person name="Andrzejewski T.M."/>
            <person name="Davidsen T.M."/>
            <person name="Wayne K.J."/>
            <person name="Tettelin H."/>
            <person name="Glass J.I."/>
            <person name="Rusch D."/>
            <person name="Podicherti R."/>
            <person name="Tsui H.-C.T."/>
            <person name="Winkler M.E."/>
        </authorList>
    </citation>
    <scope>NUCLEOTIDE SEQUENCE</scope>
</reference>
<organism evidence="1">
    <name type="scientific">marine metagenome</name>
    <dbReference type="NCBI Taxonomy" id="408172"/>
    <lineage>
        <taxon>unclassified sequences</taxon>
        <taxon>metagenomes</taxon>
        <taxon>ecological metagenomes</taxon>
    </lineage>
</organism>
<dbReference type="AlphaFoldDB" id="A0A382YCU2"/>
<proteinExistence type="predicted"/>
<gene>
    <name evidence="1" type="ORF">METZ01_LOCUS433947</name>
</gene>
<evidence type="ECO:0000313" key="1">
    <source>
        <dbReference type="EMBL" id="SVD81093.1"/>
    </source>
</evidence>
<sequence length="180" mass="18256">MAKTHSSLTGADLHDNKGIGVETSANFMTISQSTNILSASSAATASFGRFEGSGDSHFSGSVTFGGDMSFGDSASDSVSITADLTSHLIPNADATYNLGSTSQGWNDLHLGSGGVINLDGGDVTMTHSANLVSIAGGNTRVIRLEIDGANDYLDVDTDLKIISAADVVVDPGGGELKVDG</sequence>
<dbReference type="EMBL" id="UINC01174791">
    <property type="protein sequence ID" value="SVD81093.1"/>
    <property type="molecule type" value="Genomic_DNA"/>
</dbReference>
<feature type="non-terminal residue" evidence="1">
    <location>
        <position position="180"/>
    </location>
</feature>
<accession>A0A382YCU2</accession>
<protein>
    <submittedName>
        <fullName evidence="1">Uncharacterized protein</fullName>
    </submittedName>
</protein>
<name>A0A382YCU2_9ZZZZ</name>